<dbReference type="PANTHER" id="PTHR19328:SF13">
    <property type="entry name" value="HIPL1 PROTEIN"/>
    <property type="match status" value="1"/>
</dbReference>
<keyword evidence="1" id="KW-0732">Signal</keyword>
<dbReference type="InterPro" id="IPR011041">
    <property type="entry name" value="Quinoprot_gluc/sorb_DH_b-prop"/>
</dbReference>
<protein>
    <submittedName>
        <fullName evidence="3">Glucose/arabinose dehydrogenase, beta-propeller fold</fullName>
    </submittedName>
</protein>
<evidence type="ECO:0000313" key="3">
    <source>
        <dbReference type="EMBL" id="SFS90091.1"/>
    </source>
</evidence>
<dbReference type="SUPFAM" id="SSF50952">
    <property type="entry name" value="Soluble quinoprotein glucose dehydrogenase"/>
    <property type="match status" value="1"/>
</dbReference>
<feature type="domain" description="Glucose/Sorbosone dehydrogenase" evidence="2">
    <location>
        <begin position="39"/>
        <end position="328"/>
    </location>
</feature>
<dbReference type="EMBL" id="FOZX01000007">
    <property type="protein sequence ID" value="SFS90091.1"/>
    <property type="molecule type" value="Genomic_DNA"/>
</dbReference>
<dbReference type="AlphaFoldDB" id="A0A1I6TLS4"/>
<dbReference type="STRING" id="95161.SAMN05660874_04064"/>
<accession>A0A1I6TLS4</accession>
<evidence type="ECO:0000259" key="2">
    <source>
        <dbReference type="Pfam" id="PF07995"/>
    </source>
</evidence>
<sequence length="344" mass="35712">MGMRSRLSAVVLVLLVIAAGCAGEPAPARAVEPAAVEGLTTPWSVVFAGGTPIISERDTGRIVEVDPGGRVREVGVIPGVVASGESGLLGLALRDGHLYAYSTGADGNRIQRYPLLGAPGSFQLGPGRTLLDRLPAASRHDGGRIAFGPDGMLHAAVGDAGDSASSQDLSSLGGKILRMTPDGGVPPDNPFPGSLVLSYGHRNVQGLAWGPDGTLYASEFGQNTWDELNIIRPGANYGWPTVEGIGGAPGLTDPVQQWPTDEASPSGIAVRGESLYLANLRGERLREVPLRDLGTSTEHFVGEHGRLRDVAVAPDGTLRVLTSNTDGRGDPAPTDDRMLAFPAP</sequence>
<proteinExistence type="predicted"/>
<evidence type="ECO:0000256" key="1">
    <source>
        <dbReference type="SAM" id="SignalP"/>
    </source>
</evidence>
<gene>
    <name evidence="3" type="ORF">SAMN05660874_04064</name>
</gene>
<evidence type="ECO:0000313" key="4">
    <source>
        <dbReference type="Proteomes" id="UP000198852"/>
    </source>
</evidence>
<dbReference type="Proteomes" id="UP000198852">
    <property type="component" value="Unassembled WGS sequence"/>
</dbReference>
<organism evidence="3 4">
    <name type="scientific">Saccharopolyspora flava</name>
    <dbReference type="NCBI Taxonomy" id="95161"/>
    <lineage>
        <taxon>Bacteria</taxon>
        <taxon>Bacillati</taxon>
        <taxon>Actinomycetota</taxon>
        <taxon>Actinomycetes</taxon>
        <taxon>Pseudonocardiales</taxon>
        <taxon>Pseudonocardiaceae</taxon>
        <taxon>Saccharopolyspora</taxon>
    </lineage>
</organism>
<dbReference type="InterPro" id="IPR012938">
    <property type="entry name" value="Glc/Sorbosone_DH"/>
</dbReference>
<feature type="signal peptide" evidence="1">
    <location>
        <begin position="1"/>
        <end position="22"/>
    </location>
</feature>
<dbReference type="Gene3D" id="2.120.10.30">
    <property type="entry name" value="TolB, C-terminal domain"/>
    <property type="match status" value="1"/>
</dbReference>
<dbReference type="InterPro" id="IPR011042">
    <property type="entry name" value="6-blade_b-propeller_TolB-like"/>
</dbReference>
<dbReference type="Pfam" id="PF07995">
    <property type="entry name" value="GSDH"/>
    <property type="match status" value="1"/>
</dbReference>
<dbReference type="PANTHER" id="PTHR19328">
    <property type="entry name" value="HEDGEHOG-INTERACTING PROTEIN"/>
    <property type="match status" value="1"/>
</dbReference>
<feature type="chain" id="PRO_5039023794" evidence="1">
    <location>
        <begin position="23"/>
        <end position="344"/>
    </location>
</feature>
<dbReference type="PROSITE" id="PS51257">
    <property type="entry name" value="PROKAR_LIPOPROTEIN"/>
    <property type="match status" value="1"/>
</dbReference>
<name>A0A1I6TLS4_9PSEU</name>
<reference evidence="4" key="1">
    <citation type="submission" date="2016-10" db="EMBL/GenBank/DDBJ databases">
        <authorList>
            <person name="Varghese N."/>
            <person name="Submissions S."/>
        </authorList>
    </citation>
    <scope>NUCLEOTIDE SEQUENCE [LARGE SCALE GENOMIC DNA]</scope>
    <source>
        <strain evidence="4">DSM 44771</strain>
    </source>
</reference>
<keyword evidence="4" id="KW-1185">Reference proteome</keyword>